<gene>
    <name evidence="1" type="ORF">L6452_33712</name>
</gene>
<sequence length="669" mass="73964">MAPVSTVIKVKFGDTLRRFNALIHKKEFNFDMAMLREKICSLFDFTSDVDFTLTYIDEDGDIVTLCDDDDLQDVATQSLDPLRITVSLNTENLGGSSLTSSRSSTPLSSPQDHLPSQFLNSRVLEILKYVPEPLHDGLSKLLLFLASETANSTVVLAELVEKMQTTHLNNKPSESKAGSMSASDIKEQQGLKITGPSKRSPATYLEALTMNEHKVLGDDEDGSADSKNKSVQIETVAKDVKFGDLQPPRSLDLNVPYSGPENFPYLVNSKDVKGSGSRNCGDTASVYDDCRDQLAFEADSVLKSKKDTENISIEVQQKSVGFGASNPDYLKRCLQDSKTTEISGFPWTKAMKATHDSSSSSGWQQGTLGGINECPYKGIPLSSDSTVHPCPYASRVPPFKRSYNHGNGLESIFHMGVRCDGCGVHPITGSHFKSKVKDNYHLCSICFEEMGNDADYIRMHHPMVAHNSSPFNGFQDHFNCASLPVMKPSLSKLDSCFVLDVNVYDGTIMAPSTTFTKIWRMRNNGDVIWPQGSQFLWTGGDWLSKTVSVEVEIPANGLPVDQELDIAVDFVAPELPGQYVSYWRMASPSGQKFGQHVWIYIEVDDGLKDSDKISINLNLLPVKDPEEVVKSGMGHDSELHENHFVGVVEPEDLFLDAEPYRDQVTTYSK</sequence>
<name>A0ACB8YGS6_ARCLA</name>
<keyword evidence="2" id="KW-1185">Reference proteome</keyword>
<dbReference type="EMBL" id="CM042058">
    <property type="protein sequence ID" value="KAI3684488.1"/>
    <property type="molecule type" value="Genomic_DNA"/>
</dbReference>
<organism evidence="1 2">
    <name type="scientific">Arctium lappa</name>
    <name type="common">Greater burdock</name>
    <name type="synonym">Lappa major</name>
    <dbReference type="NCBI Taxonomy" id="4217"/>
    <lineage>
        <taxon>Eukaryota</taxon>
        <taxon>Viridiplantae</taxon>
        <taxon>Streptophyta</taxon>
        <taxon>Embryophyta</taxon>
        <taxon>Tracheophyta</taxon>
        <taxon>Spermatophyta</taxon>
        <taxon>Magnoliopsida</taxon>
        <taxon>eudicotyledons</taxon>
        <taxon>Gunneridae</taxon>
        <taxon>Pentapetalae</taxon>
        <taxon>asterids</taxon>
        <taxon>campanulids</taxon>
        <taxon>Asterales</taxon>
        <taxon>Asteraceae</taxon>
        <taxon>Carduoideae</taxon>
        <taxon>Cardueae</taxon>
        <taxon>Arctiinae</taxon>
        <taxon>Arctium</taxon>
    </lineage>
</organism>
<accession>A0ACB8YGS6</accession>
<proteinExistence type="predicted"/>
<comment type="caution">
    <text evidence="1">The sequence shown here is derived from an EMBL/GenBank/DDBJ whole genome shotgun (WGS) entry which is preliminary data.</text>
</comment>
<protein>
    <submittedName>
        <fullName evidence="1">Uncharacterized protein</fullName>
    </submittedName>
</protein>
<evidence type="ECO:0000313" key="1">
    <source>
        <dbReference type="EMBL" id="KAI3684488.1"/>
    </source>
</evidence>
<reference evidence="1 2" key="2">
    <citation type="journal article" date="2022" name="Mol. Ecol. Resour.">
        <title>The genomes of chicory, endive, great burdock and yacon provide insights into Asteraceae paleo-polyploidization history and plant inulin production.</title>
        <authorList>
            <person name="Fan W."/>
            <person name="Wang S."/>
            <person name="Wang H."/>
            <person name="Wang A."/>
            <person name="Jiang F."/>
            <person name="Liu H."/>
            <person name="Zhao H."/>
            <person name="Xu D."/>
            <person name="Zhang Y."/>
        </authorList>
    </citation>
    <scope>NUCLEOTIDE SEQUENCE [LARGE SCALE GENOMIC DNA]</scope>
    <source>
        <strain evidence="2">cv. Niubang</strain>
    </source>
</reference>
<reference evidence="2" key="1">
    <citation type="journal article" date="2022" name="Mol. Ecol. Resour.">
        <title>The genomes of chicory, endive, great burdock and yacon provide insights into Asteraceae palaeo-polyploidization history and plant inulin production.</title>
        <authorList>
            <person name="Fan W."/>
            <person name="Wang S."/>
            <person name="Wang H."/>
            <person name="Wang A."/>
            <person name="Jiang F."/>
            <person name="Liu H."/>
            <person name="Zhao H."/>
            <person name="Xu D."/>
            <person name="Zhang Y."/>
        </authorList>
    </citation>
    <scope>NUCLEOTIDE SEQUENCE [LARGE SCALE GENOMIC DNA]</scope>
    <source>
        <strain evidence="2">cv. Niubang</strain>
    </source>
</reference>
<dbReference type="Proteomes" id="UP001055879">
    <property type="component" value="Linkage Group LG12"/>
</dbReference>
<evidence type="ECO:0000313" key="2">
    <source>
        <dbReference type="Proteomes" id="UP001055879"/>
    </source>
</evidence>